<proteinExistence type="predicted"/>
<accession>A0A552G3L2</accession>
<comment type="caution">
    <text evidence="1">The sequence shown here is derived from an EMBL/GenBank/DDBJ whole genome shotgun (WGS) entry which is preliminary data.</text>
</comment>
<reference evidence="1 2" key="1">
    <citation type="submission" date="2019-01" db="EMBL/GenBank/DDBJ databases">
        <title>Coherence of Microcystis species and biogeography revealed through population genomics.</title>
        <authorList>
            <person name="Perez-Carrascal O.M."/>
            <person name="Terrat Y."/>
            <person name="Giani A."/>
            <person name="Fortin N."/>
            <person name="Tromas N."/>
            <person name="Shapiro B.J."/>
        </authorList>
    </citation>
    <scope>NUCLEOTIDE SEQUENCE [LARGE SCALE GENOMIC DNA]</scope>
    <source>
        <strain evidence="1">Ma_QC_Ch_20071001_S25D</strain>
    </source>
</reference>
<name>A0A552G3L2_MICAE</name>
<sequence length="88" mass="9833">MGITKAPSNFEPDDDDIGLRVSDALRTGRLIRLRLSYRTVVDGRNITKSARIICPTFKVDTALPSLKNKTYKTFNVTGAGIPRRRRLG</sequence>
<dbReference type="EMBL" id="SFBE01000061">
    <property type="protein sequence ID" value="TRU53568.1"/>
    <property type="molecule type" value="Genomic_DNA"/>
</dbReference>
<protein>
    <submittedName>
        <fullName evidence="1">Uncharacterized protein</fullName>
    </submittedName>
</protein>
<dbReference type="Proteomes" id="UP000316958">
    <property type="component" value="Unassembled WGS sequence"/>
</dbReference>
<evidence type="ECO:0000313" key="2">
    <source>
        <dbReference type="Proteomes" id="UP000316958"/>
    </source>
</evidence>
<evidence type="ECO:0000313" key="1">
    <source>
        <dbReference type="EMBL" id="TRU53568.1"/>
    </source>
</evidence>
<organism evidence="1 2">
    <name type="scientific">Microcystis aeruginosa Ma_QC_Ch_20071001_S25D</name>
    <dbReference type="NCBI Taxonomy" id="2486250"/>
    <lineage>
        <taxon>Bacteria</taxon>
        <taxon>Bacillati</taxon>
        <taxon>Cyanobacteriota</taxon>
        <taxon>Cyanophyceae</taxon>
        <taxon>Oscillatoriophycideae</taxon>
        <taxon>Chroococcales</taxon>
        <taxon>Microcystaceae</taxon>
        <taxon>Microcystis</taxon>
    </lineage>
</organism>
<gene>
    <name evidence="1" type="ORF">EWV57_03465</name>
</gene>
<dbReference type="AlphaFoldDB" id="A0A552G3L2"/>